<comment type="caution">
    <text evidence="19">The sequence shown here is derived from an EMBL/GenBank/DDBJ whole genome shotgun (WGS) entry which is preliminary data.</text>
</comment>
<evidence type="ECO:0000256" key="9">
    <source>
        <dbReference type="ARBA" id="ARBA00022968"/>
    </source>
</evidence>
<comment type="domain">
    <text evidence="17">The stem domain mediates specific interaction with beta-linked N-acetylglucosamine moieties of O-glycosylated proteins. It also interacts with its product, N-acetyl-beta-D-glucosaminyl-(1-&gt;2)-O-alpha-D-mannosylprotein.</text>
</comment>
<reference evidence="19" key="1">
    <citation type="journal article" date="2021" name="Genome Biol. Evol.">
        <title>A High-Quality Reference Genome for a Parasitic Bivalve with Doubly Uniparental Inheritance (Bivalvia: Unionida).</title>
        <authorList>
            <person name="Smith C.H."/>
        </authorList>
    </citation>
    <scope>NUCLEOTIDE SEQUENCE</scope>
    <source>
        <strain evidence="19">CHS0354</strain>
    </source>
</reference>
<dbReference type="EC" id="2.4.1.-" evidence="17"/>
<dbReference type="PANTHER" id="PTHR46396:SF1">
    <property type="entry name" value="PROTEIN O-LINKED-MANNOSE BETA-1,2-N-ACETYLGLUCOSAMINYLTRANSFERASE 1"/>
    <property type="match status" value="1"/>
</dbReference>
<comment type="catalytic activity">
    <reaction evidence="16 17">
        <text>3-O-(alpha-D-mannosyl)-L-threonyl-[protein] + UDP-N-acetyl-alpha-D-glucosamine = 3-O-(N-acetyl-beta-D-glucosaminyl-(1-&gt;2)-alpha-D-mannosyl)-L-threonyl-[protein] + UDP + H(+)</text>
        <dbReference type="Rhea" id="RHEA:54128"/>
        <dbReference type="Rhea" id="RHEA-COMP:13547"/>
        <dbReference type="Rhea" id="RHEA-COMP:13802"/>
        <dbReference type="ChEBI" id="CHEBI:15378"/>
        <dbReference type="ChEBI" id="CHEBI:57705"/>
        <dbReference type="ChEBI" id="CHEBI:58223"/>
        <dbReference type="ChEBI" id="CHEBI:137323"/>
        <dbReference type="ChEBI" id="CHEBI:138067"/>
    </reaction>
</comment>
<dbReference type="PANTHER" id="PTHR46396">
    <property type="entry name" value="PROTEIN O-LINKED-MANNOSE BETA-1,2-N-ACETYLGLUCOSAMINYLTRANSFERASE 1"/>
    <property type="match status" value="1"/>
</dbReference>
<keyword evidence="7 17" id="KW-0812">Transmembrane</keyword>
<protein>
    <recommendedName>
        <fullName evidence="17">Protein O-linked-mannose beta-1,2-N-acetylglucosaminyltransferase</fullName>
        <shortName evidence="17">POMGnT1</shortName>
        <ecNumber evidence="17">2.4.1.-</ecNumber>
    </recommendedName>
</protein>
<keyword evidence="4" id="KW-0597">Phosphoprotein</keyword>
<comment type="cofactor">
    <cofactor evidence="17">
        <name>Mn(2+)</name>
        <dbReference type="ChEBI" id="CHEBI:29035"/>
    </cofactor>
    <text evidence="17">The manganese ion interacts primarily with the substrate UDP-N-acetylglucosamine.</text>
</comment>
<keyword evidence="20" id="KW-1185">Reference proteome</keyword>
<evidence type="ECO:0000259" key="18">
    <source>
        <dbReference type="Pfam" id="PF15711"/>
    </source>
</evidence>
<dbReference type="GO" id="GO:0047223">
    <property type="term" value="F:beta-1,3-galactosyl-O-glycosyl-glycoprotein beta-1,3-N-acetylglucosaminyltransferase activity"/>
    <property type="evidence" value="ECO:0007669"/>
    <property type="project" value="TreeGrafter"/>
</dbReference>
<comment type="similarity">
    <text evidence="3 17">Belongs to the glycosyltransferase 13 family.</text>
</comment>
<dbReference type="Pfam" id="PF15711">
    <property type="entry name" value="ILEI"/>
    <property type="match status" value="1"/>
</dbReference>
<dbReference type="AlphaFoldDB" id="A0AAE0WD55"/>
<keyword evidence="12 17" id="KW-0472">Membrane</keyword>
<evidence type="ECO:0000313" key="20">
    <source>
        <dbReference type="Proteomes" id="UP001195483"/>
    </source>
</evidence>
<evidence type="ECO:0000313" key="19">
    <source>
        <dbReference type="EMBL" id="KAK3609167.1"/>
    </source>
</evidence>
<dbReference type="CDD" id="cd13937">
    <property type="entry name" value="PANDER_GnT-1_2_like"/>
    <property type="match status" value="1"/>
</dbReference>
<comment type="function">
    <text evidence="17">Participates in O-mannosyl glycosylation by catalyzing the addition of N-acetylglucosamine to O-linked mannose on glycoproteins. Catalyzes the synthesis of the GlcNAc(beta1-2)Man(alpha1-)O-Ser/Thr moiety on alpha-dystroglycan and other O-mannosylated proteins, providing the necessary basis for the addition of further carbohydrate moieties. Is specific for alpha linked terminal mannose.</text>
</comment>
<evidence type="ECO:0000256" key="4">
    <source>
        <dbReference type="ARBA" id="ARBA00022553"/>
    </source>
</evidence>
<comment type="subcellular location">
    <subcellularLocation>
        <location evidence="1 17">Golgi apparatus membrane</location>
        <topology evidence="1 17">Single-pass type II membrane protein</topology>
    </subcellularLocation>
</comment>
<dbReference type="GO" id="GO:0000139">
    <property type="term" value="C:Golgi membrane"/>
    <property type="evidence" value="ECO:0007669"/>
    <property type="project" value="UniProtKB-SubCell"/>
</dbReference>
<gene>
    <name evidence="19" type="ORF">CHS0354_011353</name>
</gene>
<evidence type="ECO:0000256" key="1">
    <source>
        <dbReference type="ARBA" id="ARBA00004323"/>
    </source>
</evidence>
<evidence type="ECO:0000256" key="3">
    <source>
        <dbReference type="ARBA" id="ARBA00006492"/>
    </source>
</evidence>
<dbReference type="EMBL" id="JAEAOA010000701">
    <property type="protein sequence ID" value="KAK3609167.1"/>
    <property type="molecule type" value="Genomic_DNA"/>
</dbReference>
<evidence type="ECO:0000256" key="2">
    <source>
        <dbReference type="ARBA" id="ARBA00004922"/>
    </source>
</evidence>
<evidence type="ECO:0000256" key="10">
    <source>
        <dbReference type="ARBA" id="ARBA00022989"/>
    </source>
</evidence>
<evidence type="ECO:0000256" key="8">
    <source>
        <dbReference type="ARBA" id="ARBA00022723"/>
    </source>
</evidence>
<dbReference type="FunFam" id="3.90.550.10:FF:000252">
    <property type="entry name" value="Protein O-linked-mannose beta-1,2-N-acetylglucosaminyltransferase 1"/>
    <property type="match status" value="1"/>
</dbReference>
<dbReference type="SUPFAM" id="SSF53448">
    <property type="entry name" value="Nucleotide-diphospho-sugar transferases"/>
    <property type="match status" value="1"/>
</dbReference>
<dbReference type="PROSITE" id="PS52031">
    <property type="entry name" value="GG_LECTIN"/>
    <property type="match status" value="1"/>
</dbReference>
<reference evidence="19" key="2">
    <citation type="journal article" date="2021" name="Genome Biol. Evol.">
        <title>Developing a high-quality reference genome for a parasitic bivalve with doubly uniparental inheritance (Bivalvia: Unionida).</title>
        <authorList>
            <person name="Smith C.H."/>
        </authorList>
    </citation>
    <scope>NUCLEOTIDE SEQUENCE</scope>
    <source>
        <strain evidence="19">CHS0354</strain>
        <tissue evidence="19">Mantle</tissue>
    </source>
</reference>
<dbReference type="InterPro" id="IPR029044">
    <property type="entry name" value="Nucleotide-diphossugar_trans"/>
</dbReference>
<keyword evidence="5 17" id="KW-0328">Glycosyltransferase</keyword>
<evidence type="ECO:0000256" key="17">
    <source>
        <dbReference type="RuleBase" id="RU368119"/>
    </source>
</evidence>
<dbReference type="Proteomes" id="UP001195483">
    <property type="component" value="Unassembled WGS sequence"/>
</dbReference>
<keyword evidence="13" id="KW-1015">Disulfide bond</keyword>
<evidence type="ECO:0000256" key="11">
    <source>
        <dbReference type="ARBA" id="ARBA00023034"/>
    </source>
</evidence>
<dbReference type="Pfam" id="PF03071">
    <property type="entry name" value="GNT-I"/>
    <property type="match status" value="1"/>
</dbReference>
<comment type="pathway">
    <text evidence="2 17">Protein modification; protein glycosylation.</text>
</comment>
<evidence type="ECO:0000256" key="7">
    <source>
        <dbReference type="ARBA" id="ARBA00022692"/>
    </source>
</evidence>
<sequence>MEGWVPNQNAHPYVPKRYVRYGISGRRKEISKKKCVTKIFQGSIVLFLVITVVINITFILETSKKFKYQPTEKDRIENSVKEDAGGNGQHIEVQMSQAKSLLLEVVSSREVVSISVDGTGVVHNEGFDKDRGIHIVVLNQASGSVMAKRVFDTYSQNEDDEMVLFLNMISDGRIVIFAIKDEGTFQMKKPAREFLAHMGSEYVEGLNWRDMWAFIAVKGGKKIVEGHSKSASLSSWGDKVTLTSHIPLISQKESECDWPDTEVNRRRKAFCNKVEGYGSVCSCTQPASLEFNPKPLEDGRQLDGVPVAVIASDRPHYLYRMLRTLLSAPGVPPPYLITVFIDGYFEEPQAVTKLLGLRGIQHTPVGTGNARISQHYKASLTATFNLHSQAKYAIIIEEDLDVSPDFFNYFSQTEYLLDQDKSLYCISAWNDQGYEHSSQDPSLLYRIETMPGLGWMLSRNLYKEELEPQWPSPDKQWDWDMWMRNNLIRKDRECIIPDISRTYHFGSKGLNMNPYFQELYFKKHSIVTTPDIRLKDVDKLKKDNYEELVKNLIQNAVTLNHTLDPCAENFIPDTKNSTYILYINMTSAVDFVTWKQLAKCYHLWDLDVRGFHKSMWRQFLKGNHFIIVGVPASPYSDLKPKDIIPVYLEEKKTVAKS</sequence>
<dbReference type="InterPro" id="IPR004139">
    <property type="entry name" value="Glyco_trans_13"/>
</dbReference>
<dbReference type="Gene3D" id="3.90.550.10">
    <property type="entry name" value="Spore Coat Polysaccharide Biosynthesis Protein SpsA, Chain A"/>
    <property type="match status" value="1"/>
</dbReference>
<dbReference type="InterPro" id="IPR039477">
    <property type="entry name" value="ILEI/PANDER_dom"/>
</dbReference>
<feature type="transmembrane region" description="Helical" evidence="17">
    <location>
        <begin position="36"/>
        <end position="60"/>
    </location>
</feature>
<keyword evidence="6" id="KW-0808">Transferase</keyword>
<comment type="subunit">
    <text evidence="15">Interacts with DAG1 (via O-linked mannose moiety). Interacts (via transmembrane domain) with FKTN; the interaction is direct and is required for normal location in Golgi membranes.</text>
</comment>
<accession>A0AAE0WD55</accession>
<keyword evidence="10 17" id="KW-1133">Transmembrane helix</keyword>
<proteinExistence type="inferred from homology"/>
<dbReference type="InterPro" id="IPR052463">
    <property type="entry name" value="O-linked_mannose_GnT"/>
</dbReference>
<evidence type="ECO:0000256" key="5">
    <source>
        <dbReference type="ARBA" id="ARBA00022676"/>
    </source>
</evidence>
<keyword evidence="14 17" id="KW-0464">Manganese</keyword>
<dbReference type="GO" id="GO:0016266">
    <property type="term" value="P:protein O-linked glycosylation via N-acetyl-galactosamine"/>
    <property type="evidence" value="ECO:0007669"/>
    <property type="project" value="TreeGrafter"/>
</dbReference>
<evidence type="ECO:0000256" key="6">
    <source>
        <dbReference type="ARBA" id="ARBA00022679"/>
    </source>
</evidence>
<evidence type="ECO:0000256" key="13">
    <source>
        <dbReference type="ARBA" id="ARBA00023157"/>
    </source>
</evidence>
<dbReference type="GO" id="GO:0030145">
    <property type="term" value="F:manganese ion binding"/>
    <property type="evidence" value="ECO:0007669"/>
    <property type="project" value="UniProtKB-UniRule"/>
</dbReference>
<evidence type="ECO:0000256" key="15">
    <source>
        <dbReference type="ARBA" id="ARBA00046887"/>
    </source>
</evidence>
<organism evidence="19 20">
    <name type="scientific">Potamilus streckersoni</name>
    <dbReference type="NCBI Taxonomy" id="2493646"/>
    <lineage>
        <taxon>Eukaryota</taxon>
        <taxon>Metazoa</taxon>
        <taxon>Spiralia</taxon>
        <taxon>Lophotrochozoa</taxon>
        <taxon>Mollusca</taxon>
        <taxon>Bivalvia</taxon>
        <taxon>Autobranchia</taxon>
        <taxon>Heteroconchia</taxon>
        <taxon>Palaeoheterodonta</taxon>
        <taxon>Unionida</taxon>
        <taxon>Unionoidea</taxon>
        <taxon>Unionidae</taxon>
        <taxon>Ambleminae</taxon>
        <taxon>Lampsilini</taxon>
        <taxon>Potamilus</taxon>
    </lineage>
</organism>
<keyword evidence="8 17" id="KW-0479">Metal-binding</keyword>
<keyword evidence="9 17" id="KW-0735">Signal-anchor</keyword>
<evidence type="ECO:0000256" key="16">
    <source>
        <dbReference type="ARBA" id="ARBA00049045"/>
    </source>
</evidence>
<evidence type="ECO:0000256" key="14">
    <source>
        <dbReference type="ARBA" id="ARBA00023211"/>
    </source>
</evidence>
<feature type="domain" description="ILEI/PANDER" evidence="18">
    <location>
        <begin position="131"/>
        <end position="220"/>
    </location>
</feature>
<reference evidence="19" key="3">
    <citation type="submission" date="2023-05" db="EMBL/GenBank/DDBJ databases">
        <authorList>
            <person name="Smith C.H."/>
        </authorList>
    </citation>
    <scope>NUCLEOTIDE SEQUENCE</scope>
    <source>
        <strain evidence="19">CHS0354</strain>
        <tissue evidence="19">Mantle</tissue>
    </source>
</reference>
<dbReference type="InterPro" id="IPR039474">
    <property type="entry name" value="POMGNT1_PANDER-like"/>
</dbReference>
<name>A0AAE0WD55_9BIVA</name>
<keyword evidence="11 17" id="KW-0333">Golgi apparatus</keyword>
<evidence type="ECO:0000256" key="12">
    <source>
        <dbReference type="ARBA" id="ARBA00023136"/>
    </source>
</evidence>